<dbReference type="Pfam" id="PF15114">
    <property type="entry name" value="UPF0640"/>
    <property type="match status" value="1"/>
</dbReference>
<dbReference type="EMBL" id="OB793031">
    <property type="protein sequence ID" value="CAD7425802.1"/>
    <property type="molecule type" value="Genomic_DNA"/>
</dbReference>
<dbReference type="PANTHER" id="PTHR35250">
    <property type="entry name" value="SMALL INTEGRAL MEMBRANE PROTEIN 4"/>
    <property type="match status" value="1"/>
</dbReference>
<evidence type="ECO:0000313" key="1">
    <source>
        <dbReference type="EMBL" id="CAD7425802.1"/>
    </source>
</evidence>
<gene>
    <name evidence="1" type="ORF">TMSB3V08_LOCUS2705</name>
</gene>
<sequence>MFWLDPQELSGRATKKSSLRTSSSACEKIISGQNWSIFWPDIPRSGANLAFFHMGPQLTPLDKRWFLLEFSSLLHESRLSVTRSRGCKYVTVIPRDIPRWVQVKITFYQISMKLYSRSLQKILNLWPGKKYLGIYRFLPLFFVLGATLEFSMINWHVGEINFYKTYKRRQAEKLAEDHLHINRSQN</sequence>
<reference evidence="1" key="1">
    <citation type="submission" date="2020-11" db="EMBL/GenBank/DDBJ databases">
        <authorList>
            <person name="Tran Van P."/>
        </authorList>
    </citation>
    <scope>NUCLEOTIDE SEQUENCE</scope>
</reference>
<dbReference type="AlphaFoldDB" id="A0A7R9E1P7"/>
<organism evidence="1">
    <name type="scientific">Timema monikensis</name>
    <dbReference type="NCBI Taxonomy" id="170555"/>
    <lineage>
        <taxon>Eukaryota</taxon>
        <taxon>Metazoa</taxon>
        <taxon>Ecdysozoa</taxon>
        <taxon>Arthropoda</taxon>
        <taxon>Hexapoda</taxon>
        <taxon>Insecta</taxon>
        <taxon>Pterygota</taxon>
        <taxon>Neoptera</taxon>
        <taxon>Polyneoptera</taxon>
        <taxon>Phasmatodea</taxon>
        <taxon>Timematodea</taxon>
        <taxon>Timematoidea</taxon>
        <taxon>Timematidae</taxon>
        <taxon>Timema</taxon>
    </lineage>
</organism>
<protein>
    <recommendedName>
        <fullName evidence="2">Small integral membrane protein 4</fullName>
    </recommendedName>
</protein>
<evidence type="ECO:0008006" key="2">
    <source>
        <dbReference type="Google" id="ProtNLM"/>
    </source>
</evidence>
<dbReference type="InterPro" id="IPR028183">
    <property type="entry name" value="UQCC5"/>
</dbReference>
<accession>A0A7R9E1P7</accession>
<name>A0A7R9E1P7_9NEOP</name>
<proteinExistence type="predicted"/>
<dbReference type="PANTHER" id="PTHR35250:SF1">
    <property type="entry name" value="UBIQUINOL-CYTOCHROME-C REDUCTASE COMPLEX ASSEMBLY FACTOR 5"/>
    <property type="match status" value="1"/>
</dbReference>